<evidence type="ECO:0000259" key="6">
    <source>
        <dbReference type="PROSITE" id="PS51007"/>
    </source>
</evidence>
<dbReference type="InterPro" id="IPR036909">
    <property type="entry name" value="Cyt_c-like_dom_sf"/>
</dbReference>
<feature type="chain" id="PRO_5011582784" description="Cytochrome c domain-containing protein" evidence="5">
    <location>
        <begin position="24"/>
        <end position="334"/>
    </location>
</feature>
<dbReference type="Proteomes" id="UP000198999">
    <property type="component" value="Unassembled WGS sequence"/>
</dbReference>
<organism evidence="7 8">
    <name type="scientific">Hyunsoonleella jejuensis</name>
    <dbReference type="NCBI Taxonomy" id="419940"/>
    <lineage>
        <taxon>Bacteria</taxon>
        <taxon>Pseudomonadati</taxon>
        <taxon>Bacteroidota</taxon>
        <taxon>Flavobacteriia</taxon>
        <taxon>Flavobacteriales</taxon>
        <taxon>Flavobacteriaceae</taxon>
    </lineage>
</organism>
<protein>
    <recommendedName>
        <fullName evidence="6">Cytochrome c domain-containing protein</fullName>
    </recommendedName>
</protein>
<sequence length="334" mass="38221">MKNLLLPLLLLALILFLSCNNSKKSDYSVKDKQTNNNNHPGKKLMETNCYVCHSPSADHDNRIAPPMIAIKKHYIDDATTKDQFITAMQTWIKNPNEKDAKMFGAVRRFGVMPKTPYPEETIRQIADYMYDNNIEQPDWFKAHFNDEKAKRKGKGNAMGTGRGKKRAQTNFQDLPYAERGLKYALSTKVVLGKNLIGTIQKKGTLEAIAFCNERAYPLTDSMADVYNAKIKRVSDRPRNKKNKANIEELEHIKFFNETIAKNEEPKPIVKESDENVHVYYPIVTNTMCLQCHGKPNETLEAATLNKLRKLYPDDKAIGYDINEVRGIWSISFVK</sequence>
<feature type="signal peptide" evidence="5">
    <location>
        <begin position="1"/>
        <end position="23"/>
    </location>
</feature>
<evidence type="ECO:0000256" key="2">
    <source>
        <dbReference type="ARBA" id="ARBA00022723"/>
    </source>
</evidence>
<evidence type="ECO:0000256" key="5">
    <source>
        <dbReference type="SAM" id="SignalP"/>
    </source>
</evidence>
<proteinExistence type="predicted"/>
<dbReference type="InterPro" id="IPR021796">
    <property type="entry name" value="Tll0287-like_dom"/>
</dbReference>
<evidence type="ECO:0000256" key="3">
    <source>
        <dbReference type="ARBA" id="ARBA00023004"/>
    </source>
</evidence>
<keyword evidence="8" id="KW-1185">Reference proteome</keyword>
<dbReference type="OrthoDB" id="1494333at2"/>
<reference evidence="7 8" key="1">
    <citation type="submission" date="2016-10" db="EMBL/GenBank/DDBJ databases">
        <authorList>
            <person name="de Groot N.N."/>
        </authorList>
    </citation>
    <scope>NUCLEOTIDE SEQUENCE [LARGE SCALE GENOMIC DNA]</scope>
    <source>
        <strain evidence="7 8">DSM 21035</strain>
    </source>
</reference>
<accession>A0A1H9JMI5</accession>
<feature type="domain" description="Cytochrome c" evidence="6">
    <location>
        <begin position="36"/>
        <end position="133"/>
    </location>
</feature>
<evidence type="ECO:0000313" key="7">
    <source>
        <dbReference type="EMBL" id="SEQ88027.1"/>
    </source>
</evidence>
<dbReference type="PROSITE" id="PS51007">
    <property type="entry name" value="CYTC"/>
    <property type="match status" value="1"/>
</dbReference>
<dbReference type="EMBL" id="FOFN01000003">
    <property type="protein sequence ID" value="SEQ88027.1"/>
    <property type="molecule type" value="Genomic_DNA"/>
</dbReference>
<dbReference type="GO" id="GO:0046872">
    <property type="term" value="F:metal ion binding"/>
    <property type="evidence" value="ECO:0007669"/>
    <property type="project" value="UniProtKB-KW"/>
</dbReference>
<dbReference type="InterPro" id="IPR009056">
    <property type="entry name" value="Cyt_c-like_dom"/>
</dbReference>
<dbReference type="GO" id="GO:0020037">
    <property type="term" value="F:heme binding"/>
    <property type="evidence" value="ECO:0007669"/>
    <property type="project" value="InterPro"/>
</dbReference>
<dbReference type="GO" id="GO:0009055">
    <property type="term" value="F:electron transfer activity"/>
    <property type="evidence" value="ECO:0007669"/>
    <property type="project" value="InterPro"/>
</dbReference>
<evidence type="ECO:0000256" key="1">
    <source>
        <dbReference type="ARBA" id="ARBA00022617"/>
    </source>
</evidence>
<dbReference type="PROSITE" id="PS51257">
    <property type="entry name" value="PROKAR_LIPOPROTEIN"/>
    <property type="match status" value="1"/>
</dbReference>
<dbReference type="AlphaFoldDB" id="A0A1H9JMI5"/>
<evidence type="ECO:0000313" key="8">
    <source>
        <dbReference type="Proteomes" id="UP000198999"/>
    </source>
</evidence>
<keyword evidence="1 4" id="KW-0349">Heme</keyword>
<name>A0A1H9JMI5_9FLAO</name>
<gene>
    <name evidence="7" type="ORF">SAMN05421824_2589</name>
</gene>
<keyword evidence="2 4" id="KW-0479">Metal-binding</keyword>
<keyword evidence="5" id="KW-0732">Signal</keyword>
<keyword evidence="3 4" id="KW-0408">Iron</keyword>
<dbReference type="STRING" id="419940.SAMN05421824_2589"/>
<dbReference type="SUPFAM" id="SSF46626">
    <property type="entry name" value="Cytochrome c"/>
    <property type="match status" value="1"/>
</dbReference>
<dbReference type="Gene3D" id="1.10.760.10">
    <property type="entry name" value="Cytochrome c-like domain"/>
    <property type="match status" value="1"/>
</dbReference>
<dbReference type="Pfam" id="PF11845">
    <property type="entry name" value="Tll0287-like"/>
    <property type="match status" value="1"/>
</dbReference>
<dbReference type="RefSeq" id="WP_092580190.1">
    <property type="nucleotide sequence ID" value="NZ_FOFN01000003.1"/>
</dbReference>
<evidence type="ECO:0000256" key="4">
    <source>
        <dbReference type="PROSITE-ProRule" id="PRU00433"/>
    </source>
</evidence>